<sequence length="530" mass="57330">MSAAAAVTAPLRHNRPSPLNPNAPTTATTARPSSVNTRTHLANLDRLLVRPPPLPLPLPLRPKKTPTDETRDEVDVTPHDDRSGRGGLLNALNLSTLLPFARRPAAEEMSPRSLAHMQRLLTLSPRPSPRGSIAAEWRRYHGEDAWEGLVDPLDQNLRREVLRYGDFVQAAYAAFHSMPTSPSHGHGHGQHRTLVLPDRSYRPTRSLFATSSLSIPPWAQRQSAPRWLTQRTSFVGYVAVCDNEREVRRMGRRDVVIVLRGTATCPEWAENLRTGLVLVSDDDDDVSVQQHAPKVAKGFLSLYKTAGDRVPSLSDAIVEEVRRLVDVYKGEELSITVVGHSLGASLALLAADELSACLAADAESACTAAAGHRPPPVAVVSFGGPKTGNRAFVDRLQHERGVNVLRVVNAGDVVTRVPGLARPTTVAEGYAHAGGAELRLDSRDSPCLRPDAGPACCHDLEAYLHLLDGFTGSGRPFRVDASRSVAGLLAYQRSNVKRAYVERARVLGFEPATANGTGDGGQYGYLASPT</sequence>
<keyword evidence="2" id="KW-1185">Reference proteome</keyword>
<dbReference type="Proteomes" id="UP001732700">
    <property type="component" value="Chromosome 1C"/>
</dbReference>
<organism evidence="1 2">
    <name type="scientific">Avena sativa</name>
    <name type="common">Oat</name>
    <dbReference type="NCBI Taxonomy" id="4498"/>
    <lineage>
        <taxon>Eukaryota</taxon>
        <taxon>Viridiplantae</taxon>
        <taxon>Streptophyta</taxon>
        <taxon>Embryophyta</taxon>
        <taxon>Tracheophyta</taxon>
        <taxon>Spermatophyta</taxon>
        <taxon>Magnoliopsida</taxon>
        <taxon>Liliopsida</taxon>
        <taxon>Poales</taxon>
        <taxon>Poaceae</taxon>
        <taxon>BOP clade</taxon>
        <taxon>Pooideae</taxon>
        <taxon>Poodae</taxon>
        <taxon>Poeae</taxon>
        <taxon>Poeae Chloroplast Group 1 (Aveneae type)</taxon>
        <taxon>Aveninae</taxon>
        <taxon>Avena</taxon>
    </lineage>
</organism>
<name>A0ACD5TMT1_AVESA</name>
<dbReference type="EnsemblPlants" id="AVESA.00010b.r2.1CG0084620.1">
    <property type="protein sequence ID" value="AVESA.00010b.r2.1CG0084620.1.CDS.1"/>
    <property type="gene ID" value="AVESA.00010b.r2.1CG0084620"/>
</dbReference>
<reference evidence="1" key="1">
    <citation type="submission" date="2021-05" db="EMBL/GenBank/DDBJ databases">
        <authorList>
            <person name="Scholz U."/>
            <person name="Mascher M."/>
            <person name="Fiebig A."/>
        </authorList>
    </citation>
    <scope>NUCLEOTIDE SEQUENCE [LARGE SCALE GENOMIC DNA]</scope>
</reference>
<proteinExistence type="predicted"/>
<evidence type="ECO:0000313" key="2">
    <source>
        <dbReference type="Proteomes" id="UP001732700"/>
    </source>
</evidence>
<protein>
    <submittedName>
        <fullName evidence="1">Uncharacterized protein</fullName>
    </submittedName>
</protein>
<reference evidence="1" key="2">
    <citation type="submission" date="2025-09" db="UniProtKB">
        <authorList>
            <consortium name="EnsemblPlants"/>
        </authorList>
    </citation>
    <scope>IDENTIFICATION</scope>
</reference>
<evidence type="ECO:0000313" key="1">
    <source>
        <dbReference type="EnsemblPlants" id="AVESA.00010b.r2.1CG0084620.1.CDS.1"/>
    </source>
</evidence>
<accession>A0ACD5TMT1</accession>